<protein>
    <submittedName>
        <fullName evidence="2">Unannotated protein</fullName>
    </submittedName>
</protein>
<dbReference type="Gene3D" id="3.40.50.410">
    <property type="entry name" value="von Willebrand factor, type A domain"/>
    <property type="match status" value="1"/>
</dbReference>
<reference evidence="2" key="1">
    <citation type="submission" date="2020-05" db="EMBL/GenBank/DDBJ databases">
        <authorList>
            <person name="Chiriac C."/>
            <person name="Salcher M."/>
            <person name="Ghai R."/>
            <person name="Kavagutti S V."/>
        </authorList>
    </citation>
    <scope>NUCLEOTIDE SEQUENCE</scope>
</reference>
<accession>A0A6J6D3G1</accession>
<proteinExistence type="predicted"/>
<evidence type="ECO:0000256" key="1">
    <source>
        <dbReference type="SAM" id="MobiDB-lite"/>
    </source>
</evidence>
<dbReference type="EMBL" id="CAEZTD010000024">
    <property type="protein sequence ID" value="CAB4557239.1"/>
    <property type="molecule type" value="Genomic_DNA"/>
</dbReference>
<feature type="region of interest" description="Disordered" evidence="1">
    <location>
        <begin position="210"/>
        <end position="239"/>
    </location>
</feature>
<dbReference type="InterPro" id="IPR036465">
    <property type="entry name" value="vWFA_dom_sf"/>
</dbReference>
<gene>
    <name evidence="2" type="ORF">UFOPK1591_00467</name>
</gene>
<organism evidence="2">
    <name type="scientific">freshwater metagenome</name>
    <dbReference type="NCBI Taxonomy" id="449393"/>
    <lineage>
        <taxon>unclassified sequences</taxon>
        <taxon>metagenomes</taxon>
        <taxon>ecological metagenomes</taxon>
    </lineage>
</organism>
<sequence length="239" mass="26350">MTDPNYTAMLVVIDRSGSMSNIRDEMVTAVRGLLDDQGAEPGKLTVDIYSFDDVVTREFHLANPLDVVVSLEPRNFTALYDAIGIAVTEFGETLAAMPESERPDTVQVIVVTDGMENASREWHLARVRELVLRQKESHKWDFVFLGANQDAVMTGEGLGFDRGSSMSFDPSAGGVDAMLKASSRYTSDLRRKQKRVFMMEERMASLEAENDALRRAAAEAQARAAEDSTGQDETDSKSA</sequence>
<dbReference type="AlphaFoldDB" id="A0A6J6D3G1"/>
<name>A0A6J6D3G1_9ZZZZ</name>
<dbReference type="SUPFAM" id="SSF53300">
    <property type="entry name" value="vWA-like"/>
    <property type="match status" value="1"/>
</dbReference>
<evidence type="ECO:0000313" key="2">
    <source>
        <dbReference type="EMBL" id="CAB4557239.1"/>
    </source>
</evidence>
<dbReference type="CDD" id="cd00198">
    <property type="entry name" value="vWFA"/>
    <property type="match status" value="1"/>
</dbReference>